<feature type="domain" description="RCK C-terminal" evidence="8">
    <location>
        <begin position="211"/>
        <end position="295"/>
    </location>
</feature>
<gene>
    <name evidence="9" type="ORF">FHS00_001122</name>
</gene>
<feature type="transmembrane region" description="Helical" evidence="7">
    <location>
        <begin position="449"/>
        <end position="467"/>
    </location>
</feature>
<dbReference type="InterPro" id="IPR004680">
    <property type="entry name" value="Cit_transptr-like_dom"/>
</dbReference>
<dbReference type="PROSITE" id="PS01271">
    <property type="entry name" value="NA_SULFATE"/>
    <property type="match status" value="1"/>
</dbReference>
<keyword evidence="6 7" id="KW-0472">Membrane</keyword>
<dbReference type="InterPro" id="IPR006037">
    <property type="entry name" value="RCK_C"/>
</dbReference>
<comment type="subcellular location">
    <subcellularLocation>
        <location evidence="1">Membrane</location>
        <topology evidence="1">Multi-pass membrane protein</topology>
    </subcellularLocation>
</comment>
<feature type="transmembrane region" description="Helical" evidence="7">
    <location>
        <begin position="572"/>
        <end position="592"/>
    </location>
</feature>
<evidence type="ECO:0000256" key="4">
    <source>
        <dbReference type="ARBA" id="ARBA00022737"/>
    </source>
</evidence>
<dbReference type="InterPro" id="IPR031312">
    <property type="entry name" value="Na/sul_symport_CS"/>
</dbReference>
<evidence type="ECO:0000256" key="2">
    <source>
        <dbReference type="ARBA" id="ARBA00022448"/>
    </source>
</evidence>
<dbReference type="EMBL" id="JACIBX010000002">
    <property type="protein sequence ID" value="MBB3711560.1"/>
    <property type="molecule type" value="Genomic_DNA"/>
</dbReference>
<reference evidence="9 10" key="1">
    <citation type="submission" date="2020-08" db="EMBL/GenBank/DDBJ databases">
        <title>Genomic Encyclopedia of Type Strains, Phase III (KMG-III): the genomes of soil and plant-associated and newly described type strains.</title>
        <authorList>
            <person name="Whitman W."/>
        </authorList>
    </citation>
    <scope>NUCLEOTIDE SEQUENCE [LARGE SCALE GENOMIC DNA]</scope>
    <source>
        <strain evidence="9 10">CECT 8572</strain>
    </source>
</reference>
<dbReference type="RefSeq" id="WP_183470642.1">
    <property type="nucleotide sequence ID" value="NZ_JACIBX010000002.1"/>
</dbReference>
<feature type="transmembrane region" description="Helical" evidence="7">
    <location>
        <begin position="183"/>
        <end position="206"/>
    </location>
</feature>
<comment type="caution">
    <text evidence="9">The sequence shown here is derived from an EMBL/GenBank/DDBJ whole genome shotgun (WGS) entry which is preliminary data.</text>
</comment>
<feature type="transmembrane region" description="Helical" evidence="7">
    <location>
        <begin position="62"/>
        <end position="90"/>
    </location>
</feature>
<keyword evidence="3 7" id="KW-0812">Transmembrane</keyword>
<keyword evidence="10" id="KW-1185">Reference proteome</keyword>
<keyword evidence="2" id="KW-0813">Transport</keyword>
<sequence>MPLIPTELQPLVALLLLGLLFVAFLLERHPPDVTAAGAAALFVLLGLTPPDRVLEVFSNPAPITIAAMFVISGALVRTGLLDALAAIVIARAEARPLLALIVFLGVTLLASGIVNNTPVVLILIPVIIRLARSLGMAETRLLIPLSYAAVLGGTLTLIGSSTNILVAGVAAERGLAPFGIFEIAPVGLAVAAVGGVALAVLGPWLLPDRRARGEAGASETVFLTEIRLDEGFAGLGRPLAEAADLNRPGIRITALREGKRLRRSDLDSHVLAAGDLLVAQATTSEILTLRALPGLSVGLRRGTGARGREEDLVVAEAMVTPTHGSPRDTVSQLSVGYRYGLRVLGAHRQGHVAGPDLGSARLRPADKLLLEGTPEGFDRLAQGQELVSVTRPSGRAYRRRRAPLALLALLMVVGLAALEVAPIALLALGAVAAILLFRCIDNDEAWGSINAGILVLILAMLVVGIGLEETGTVTLIVDWLTPWLEGLPPIALLAALYALTSILTETVTNNAVAVVVTPIAVALGEATGVDPRALVVAVMMGASASFATPVGYQTNTLVYGAGDYRFTDFLKIGVPMNLIVGLAAVLVIPLVFPLTPG</sequence>
<keyword evidence="4" id="KW-0677">Repeat</keyword>
<feature type="transmembrane region" description="Helical" evidence="7">
    <location>
        <begin position="119"/>
        <end position="135"/>
    </location>
</feature>
<accession>A0ABR6HM89</accession>
<dbReference type="PANTHER" id="PTHR43652:SF2">
    <property type="entry name" value="BASIC AMINO ACID ANTIPORTER YFCC-RELATED"/>
    <property type="match status" value="1"/>
</dbReference>
<dbReference type="SUPFAM" id="SSF116726">
    <property type="entry name" value="TrkA C-terminal domain-like"/>
    <property type="match status" value="2"/>
</dbReference>
<organism evidence="9 10">
    <name type="scientific">Limimaricola variabilis</name>
    <dbReference type="NCBI Taxonomy" id="1492771"/>
    <lineage>
        <taxon>Bacteria</taxon>
        <taxon>Pseudomonadati</taxon>
        <taxon>Pseudomonadota</taxon>
        <taxon>Alphaproteobacteria</taxon>
        <taxon>Rhodobacterales</taxon>
        <taxon>Paracoccaceae</taxon>
        <taxon>Limimaricola</taxon>
    </lineage>
</organism>
<feature type="transmembrane region" description="Helical" evidence="7">
    <location>
        <begin position="147"/>
        <end position="171"/>
    </location>
</feature>
<dbReference type="PANTHER" id="PTHR43652">
    <property type="entry name" value="BASIC AMINO ACID ANTIPORTER YFCC-RELATED"/>
    <property type="match status" value="1"/>
</dbReference>
<protein>
    <submittedName>
        <fullName evidence="9">Di/tricarboxylate transporter</fullName>
    </submittedName>
</protein>
<name>A0ABR6HM89_9RHOB</name>
<dbReference type="Gene3D" id="3.30.70.1450">
    <property type="entry name" value="Regulator of K+ conductance, C-terminal domain"/>
    <property type="match status" value="2"/>
</dbReference>
<dbReference type="Pfam" id="PF03600">
    <property type="entry name" value="CitMHS"/>
    <property type="match status" value="1"/>
</dbReference>
<feature type="domain" description="RCK C-terminal" evidence="8">
    <location>
        <begin position="302"/>
        <end position="386"/>
    </location>
</feature>
<evidence type="ECO:0000313" key="10">
    <source>
        <dbReference type="Proteomes" id="UP000576152"/>
    </source>
</evidence>
<proteinExistence type="predicted"/>
<evidence type="ECO:0000256" key="7">
    <source>
        <dbReference type="SAM" id="Phobius"/>
    </source>
</evidence>
<dbReference type="PROSITE" id="PS51202">
    <property type="entry name" value="RCK_C"/>
    <property type="match status" value="2"/>
</dbReference>
<dbReference type="InterPro" id="IPR036721">
    <property type="entry name" value="RCK_C_sf"/>
</dbReference>
<evidence type="ECO:0000256" key="6">
    <source>
        <dbReference type="ARBA" id="ARBA00023136"/>
    </source>
</evidence>
<evidence type="ECO:0000313" key="9">
    <source>
        <dbReference type="EMBL" id="MBB3711560.1"/>
    </source>
</evidence>
<feature type="transmembrane region" description="Helical" evidence="7">
    <location>
        <begin position="404"/>
        <end position="437"/>
    </location>
</feature>
<feature type="transmembrane region" description="Helical" evidence="7">
    <location>
        <begin position="479"/>
        <end position="500"/>
    </location>
</feature>
<evidence type="ECO:0000259" key="8">
    <source>
        <dbReference type="PROSITE" id="PS51202"/>
    </source>
</evidence>
<keyword evidence="5 7" id="KW-1133">Transmembrane helix</keyword>
<evidence type="ECO:0000256" key="5">
    <source>
        <dbReference type="ARBA" id="ARBA00022989"/>
    </source>
</evidence>
<evidence type="ECO:0000256" key="3">
    <source>
        <dbReference type="ARBA" id="ARBA00022692"/>
    </source>
</evidence>
<dbReference type="InterPro" id="IPR051679">
    <property type="entry name" value="DASS-Related_Transporters"/>
</dbReference>
<feature type="transmembrane region" description="Helical" evidence="7">
    <location>
        <begin position="506"/>
        <end position="526"/>
    </location>
</feature>
<feature type="transmembrane region" description="Helical" evidence="7">
    <location>
        <begin position="533"/>
        <end position="552"/>
    </location>
</feature>
<evidence type="ECO:0000256" key="1">
    <source>
        <dbReference type="ARBA" id="ARBA00004141"/>
    </source>
</evidence>
<dbReference type="Proteomes" id="UP000576152">
    <property type="component" value="Unassembled WGS sequence"/>
</dbReference>
<feature type="transmembrane region" description="Helical" evidence="7">
    <location>
        <begin position="97"/>
        <end position="113"/>
    </location>
</feature>